<dbReference type="EMBL" id="JAXAVX010000021">
    <property type="protein sequence ID" value="MDX8153814.1"/>
    <property type="molecule type" value="Genomic_DNA"/>
</dbReference>
<evidence type="ECO:0000313" key="4">
    <source>
        <dbReference type="Proteomes" id="UP001277761"/>
    </source>
</evidence>
<keyword evidence="4" id="KW-1185">Reference proteome</keyword>
<feature type="domain" description="Fido" evidence="2">
    <location>
        <begin position="140"/>
        <end position="292"/>
    </location>
</feature>
<evidence type="ECO:0000256" key="1">
    <source>
        <dbReference type="SAM" id="MobiDB-lite"/>
    </source>
</evidence>
<dbReference type="Gene3D" id="1.10.3290.10">
    <property type="entry name" value="Fido-like domain"/>
    <property type="match status" value="1"/>
</dbReference>
<dbReference type="RefSeq" id="WP_319955963.1">
    <property type="nucleotide sequence ID" value="NZ_JAXAVX010000021.1"/>
</dbReference>
<dbReference type="SUPFAM" id="SSF140931">
    <property type="entry name" value="Fic-like"/>
    <property type="match status" value="1"/>
</dbReference>
<accession>A0ABU4VRT5</accession>
<gene>
    <name evidence="3" type="ORF">SK069_19610</name>
</gene>
<evidence type="ECO:0000313" key="3">
    <source>
        <dbReference type="EMBL" id="MDX8153814.1"/>
    </source>
</evidence>
<dbReference type="Proteomes" id="UP001277761">
    <property type="component" value="Unassembled WGS sequence"/>
</dbReference>
<comment type="caution">
    <text evidence="3">The sequence shown here is derived from an EMBL/GenBank/DDBJ whole genome shotgun (WGS) entry which is preliminary data.</text>
</comment>
<protein>
    <submittedName>
        <fullName evidence="3">Fic family protein</fullName>
    </submittedName>
</protein>
<dbReference type="InterPro" id="IPR003812">
    <property type="entry name" value="Fido"/>
</dbReference>
<proteinExistence type="predicted"/>
<dbReference type="PROSITE" id="PS51459">
    <property type="entry name" value="FIDO"/>
    <property type="match status" value="1"/>
</dbReference>
<dbReference type="Pfam" id="PF02661">
    <property type="entry name" value="Fic"/>
    <property type="match status" value="1"/>
</dbReference>
<dbReference type="PANTHER" id="PTHR13504:SF38">
    <property type="entry name" value="FIDO DOMAIN-CONTAINING PROTEIN"/>
    <property type="match status" value="1"/>
</dbReference>
<name>A0ABU4VRT5_9ACTN</name>
<reference evidence="3 4" key="1">
    <citation type="submission" date="2023-11" db="EMBL/GenBank/DDBJ databases">
        <authorList>
            <person name="Xu M."/>
            <person name="Jiang T."/>
        </authorList>
    </citation>
    <scope>NUCLEOTIDE SEQUENCE [LARGE SCALE GENOMIC DNA]</scope>
    <source>
        <strain evidence="3 4">SD</strain>
    </source>
</reference>
<organism evidence="3 4">
    <name type="scientific">Patulibacter brassicae</name>
    <dbReference type="NCBI Taxonomy" id="1705717"/>
    <lineage>
        <taxon>Bacteria</taxon>
        <taxon>Bacillati</taxon>
        <taxon>Actinomycetota</taxon>
        <taxon>Thermoleophilia</taxon>
        <taxon>Solirubrobacterales</taxon>
        <taxon>Patulibacteraceae</taxon>
        <taxon>Patulibacter</taxon>
    </lineage>
</organism>
<dbReference type="InterPro" id="IPR040198">
    <property type="entry name" value="Fido_containing"/>
</dbReference>
<dbReference type="InterPro" id="IPR036597">
    <property type="entry name" value="Fido-like_dom_sf"/>
</dbReference>
<evidence type="ECO:0000259" key="2">
    <source>
        <dbReference type="PROSITE" id="PS51459"/>
    </source>
</evidence>
<feature type="region of interest" description="Disordered" evidence="1">
    <location>
        <begin position="1"/>
        <end position="26"/>
    </location>
</feature>
<sequence>MADPEPRGTWLPVRWQPDPAATGPRRARTPALIEAFVPEPVDAGELSLSAAATTAAADAERAIARLQRTHAAGLLRTLSAQMLRSEAIASSQMEGVVVPSNRTLAKVGAGGRHHPNAQAALEAIAAVTDAYAWAAAGGAFTTEILLDLHRAVARGDRALAPHAGAWREGQNWIGRDPHTPAGADFVPPPRDHLEPLIDDLVALLERRDLSPVVQAAVAHAQFETLHPFADGNGRVGRILVGMLLRRDRLVEEIDPPVSLVLARDRERYVAALTAWRLDRRDGPSLLVSTIAEALEEAASATARLVDDVDRLLDTWRSTLDGVRAHSAAWALLELLPSRPIVSATSAAEALGRSPQRVRDGLALLQERGVVRPVTLGRRNVQYEAVGVFALLDAFERELSGGRLQIAETR</sequence>
<dbReference type="PANTHER" id="PTHR13504">
    <property type="entry name" value="FIDO DOMAIN-CONTAINING PROTEIN DDB_G0283145"/>
    <property type="match status" value="1"/>
</dbReference>